<dbReference type="SUPFAM" id="SSF56112">
    <property type="entry name" value="Protein kinase-like (PK-like)"/>
    <property type="match status" value="1"/>
</dbReference>
<gene>
    <name evidence="1" type="ORF">PJ311_05905</name>
</gene>
<dbReference type="RefSeq" id="WP_271339993.1">
    <property type="nucleotide sequence ID" value="NZ_JAQKAB010000003.1"/>
</dbReference>
<comment type="caution">
    <text evidence="1">The sequence shown here is derived from an EMBL/GenBank/DDBJ whole genome shotgun (WGS) entry which is preliminary data.</text>
</comment>
<organism evidence="1 2">
    <name type="scientific">Bacillus changyiensis</name>
    <dbReference type="NCBI Taxonomy" id="3004103"/>
    <lineage>
        <taxon>Bacteria</taxon>
        <taxon>Bacillati</taxon>
        <taxon>Bacillota</taxon>
        <taxon>Bacilli</taxon>
        <taxon>Bacillales</taxon>
        <taxon>Bacillaceae</taxon>
        <taxon>Bacillus</taxon>
    </lineage>
</organism>
<protein>
    <submittedName>
        <fullName evidence="1">Phosphotransferase</fullName>
    </submittedName>
</protein>
<sequence>MSRVDEYIETVNEQLKKTDSFAIPAVIRKQQVDERRFLVMEKIEGQQVTSFIGRSPEFLMDYGRQLAKLHQFQADYFGTVQEGKRANLSEFHQTLISTAEKLIDRYDMHSKKIREYFPVFKEKIRNLESPAFASFILIDIDPSQYVEKNGVISGLVDTEAVAIGPREYDFIALEYLLTEREALFIQQGYEDISNLPKNLDAVRECYRFICLLLDIHGTWDHQWIRHPVRFF</sequence>
<dbReference type="InterPro" id="IPR011009">
    <property type="entry name" value="Kinase-like_dom_sf"/>
</dbReference>
<dbReference type="Proteomes" id="UP001211894">
    <property type="component" value="Unassembled WGS sequence"/>
</dbReference>
<dbReference type="PANTHER" id="PTHR21310:SF15">
    <property type="entry name" value="AMINOGLYCOSIDE PHOSPHOTRANSFERASE DOMAIN-CONTAINING PROTEIN"/>
    <property type="match status" value="1"/>
</dbReference>
<accession>A0ABT4X1H9</accession>
<evidence type="ECO:0000313" key="2">
    <source>
        <dbReference type="Proteomes" id="UP001211894"/>
    </source>
</evidence>
<reference evidence="1 2" key="1">
    <citation type="submission" date="2023-01" db="EMBL/GenBank/DDBJ databases">
        <title>Bacillus changyiensis sp. nov., isolated from a coastal deposit.</title>
        <authorList>
            <person name="Xiao G."/>
            <person name="Lai Q."/>
            <person name="Hu Z."/>
            <person name="Shao Z."/>
        </authorList>
    </citation>
    <scope>NUCLEOTIDE SEQUENCE [LARGE SCALE GENOMIC DNA]</scope>
    <source>
        <strain evidence="1 2">CLL-7-23</strain>
    </source>
</reference>
<name>A0ABT4X1H9_9BACI</name>
<keyword evidence="2" id="KW-1185">Reference proteome</keyword>
<dbReference type="PANTHER" id="PTHR21310">
    <property type="entry name" value="AMINOGLYCOSIDE PHOSPHOTRANSFERASE-RELATED-RELATED"/>
    <property type="match status" value="1"/>
</dbReference>
<dbReference type="InterPro" id="IPR051678">
    <property type="entry name" value="AGP_Transferase"/>
</dbReference>
<proteinExistence type="predicted"/>
<evidence type="ECO:0000313" key="1">
    <source>
        <dbReference type="EMBL" id="MDA7026149.1"/>
    </source>
</evidence>
<dbReference type="EMBL" id="JAQKAB010000003">
    <property type="protein sequence ID" value="MDA7026149.1"/>
    <property type="molecule type" value="Genomic_DNA"/>
</dbReference>